<sequence>MGCSSSTLVRHQPLKQRDDDAGDVQDILPAERQPISAVDPTSHEVQDISTSALEFQQEFAPPPIGATDHRARSDVQDISQQIELIDRSSLRYALLAQHDLENQASIAGRYIKARTVWTSKWKYDDGGALSKHQVEDFGLLLSLDFAEGLQIQSLVLVPKEKQERLEKKVKNSSENQDHDGTKILETVIHLEASEFVLGFSSQEVLDDNGCVSHYHPSIVITTEQGEPRLEPLSHHLLWPKPEVGLIKTLPQKLTLPDVLKEETEIPQEPSCFTTCVRTMAEWFTAEADPADNVAIPMAEEHGPPMGAIAAFRSMRGTSQRDHLIGVVYDQTTCWDVKVLTGQTAMFWFELLCLDCVAWYADVLLDIKQLVLFARTAKTQYLLFNLAGMAAPVILSMHETVEWFNRPASPALDSLRHTTGMSLNVLMGAMLGGIALQLQMLLLTLWSAKHRTRHPLLAGTKHAE</sequence>
<name>A0ABP0IEJ2_9DINO</name>
<keyword evidence="2" id="KW-0472">Membrane</keyword>
<protein>
    <submittedName>
        <fullName evidence="3">Uncharacterized protein</fullName>
    </submittedName>
</protein>
<evidence type="ECO:0000256" key="1">
    <source>
        <dbReference type="SAM" id="MobiDB-lite"/>
    </source>
</evidence>
<proteinExistence type="predicted"/>
<feature type="transmembrane region" description="Helical" evidence="2">
    <location>
        <begin position="420"/>
        <end position="445"/>
    </location>
</feature>
<keyword evidence="4" id="KW-1185">Reference proteome</keyword>
<evidence type="ECO:0000313" key="3">
    <source>
        <dbReference type="EMBL" id="CAK9001009.1"/>
    </source>
</evidence>
<feature type="non-terminal residue" evidence="3">
    <location>
        <position position="463"/>
    </location>
</feature>
<accession>A0ABP0IEJ2</accession>
<reference evidence="3 4" key="1">
    <citation type="submission" date="2024-02" db="EMBL/GenBank/DDBJ databases">
        <authorList>
            <person name="Chen Y."/>
            <person name="Shah S."/>
            <person name="Dougan E. K."/>
            <person name="Thang M."/>
            <person name="Chan C."/>
        </authorList>
    </citation>
    <scope>NUCLEOTIDE SEQUENCE [LARGE SCALE GENOMIC DNA]</scope>
</reference>
<evidence type="ECO:0000256" key="2">
    <source>
        <dbReference type="SAM" id="Phobius"/>
    </source>
</evidence>
<keyword evidence="2" id="KW-0812">Transmembrane</keyword>
<gene>
    <name evidence="3" type="ORF">CCMP2556_LOCUS6290</name>
</gene>
<comment type="caution">
    <text evidence="3">The sequence shown here is derived from an EMBL/GenBank/DDBJ whole genome shotgun (WGS) entry which is preliminary data.</text>
</comment>
<dbReference type="EMBL" id="CAXAMN010002727">
    <property type="protein sequence ID" value="CAK9001009.1"/>
    <property type="molecule type" value="Genomic_DNA"/>
</dbReference>
<organism evidence="3 4">
    <name type="scientific">Durusdinium trenchii</name>
    <dbReference type="NCBI Taxonomy" id="1381693"/>
    <lineage>
        <taxon>Eukaryota</taxon>
        <taxon>Sar</taxon>
        <taxon>Alveolata</taxon>
        <taxon>Dinophyceae</taxon>
        <taxon>Suessiales</taxon>
        <taxon>Symbiodiniaceae</taxon>
        <taxon>Durusdinium</taxon>
    </lineage>
</organism>
<keyword evidence="2" id="KW-1133">Transmembrane helix</keyword>
<feature type="region of interest" description="Disordered" evidence="1">
    <location>
        <begin position="1"/>
        <end position="24"/>
    </location>
</feature>
<evidence type="ECO:0000313" key="4">
    <source>
        <dbReference type="Proteomes" id="UP001642484"/>
    </source>
</evidence>
<dbReference type="Proteomes" id="UP001642484">
    <property type="component" value="Unassembled WGS sequence"/>
</dbReference>